<keyword evidence="1" id="KW-0175">Coiled coil</keyword>
<evidence type="ECO:0000313" key="2">
    <source>
        <dbReference type="EMBL" id="KAI9196105.1"/>
    </source>
</evidence>
<feature type="coiled-coil region" evidence="1">
    <location>
        <begin position="1"/>
        <end position="28"/>
    </location>
</feature>
<reference evidence="2" key="1">
    <citation type="journal article" date="2022" name="Plant J.">
        <title>Strategies of tolerance reflected in two North American maple genomes.</title>
        <authorList>
            <person name="McEvoy S.L."/>
            <person name="Sezen U.U."/>
            <person name="Trouern-Trend A."/>
            <person name="McMahon S.M."/>
            <person name="Schaberg P.G."/>
            <person name="Yang J."/>
            <person name="Wegrzyn J.L."/>
            <person name="Swenson N.G."/>
        </authorList>
    </citation>
    <scope>NUCLEOTIDE SEQUENCE</scope>
    <source>
        <strain evidence="2">91603</strain>
    </source>
</reference>
<keyword evidence="3" id="KW-1185">Reference proteome</keyword>
<dbReference type="EMBL" id="JAJSOW010000003">
    <property type="protein sequence ID" value="KAI9196105.1"/>
    <property type="molecule type" value="Genomic_DNA"/>
</dbReference>
<accession>A0AAD5P1C7</accession>
<dbReference type="Proteomes" id="UP001064489">
    <property type="component" value="Chromosome 1"/>
</dbReference>
<dbReference type="AlphaFoldDB" id="A0AAD5P1C7"/>
<sequence length="116" mass="13711">MKRQSGEISQLENQLAEKDQMLKSVSTEKQQVLQVDNVRELNLKNAQLELGLYCTELRLTTFDQRAILAEQRAVKRLDWQRKLWLLPNIQCSNLSRNLKRLDCIMKSWPKIWVVSK</sequence>
<reference evidence="2" key="2">
    <citation type="submission" date="2023-02" db="EMBL/GenBank/DDBJ databases">
        <authorList>
            <person name="Swenson N.G."/>
            <person name="Wegrzyn J.L."/>
            <person name="Mcevoy S.L."/>
        </authorList>
    </citation>
    <scope>NUCLEOTIDE SEQUENCE</scope>
    <source>
        <strain evidence="2">91603</strain>
        <tissue evidence="2">Leaf</tissue>
    </source>
</reference>
<name>A0AAD5P1C7_ACENE</name>
<evidence type="ECO:0000313" key="3">
    <source>
        <dbReference type="Proteomes" id="UP001064489"/>
    </source>
</evidence>
<evidence type="ECO:0000256" key="1">
    <source>
        <dbReference type="SAM" id="Coils"/>
    </source>
</evidence>
<protein>
    <submittedName>
        <fullName evidence="2">Uncharacterized protein</fullName>
    </submittedName>
</protein>
<gene>
    <name evidence="2" type="ORF">LWI28_021047</name>
</gene>
<organism evidence="2 3">
    <name type="scientific">Acer negundo</name>
    <name type="common">Box elder</name>
    <dbReference type="NCBI Taxonomy" id="4023"/>
    <lineage>
        <taxon>Eukaryota</taxon>
        <taxon>Viridiplantae</taxon>
        <taxon>Streptophyta</taxon>
        <taxon>Embryophyta</taxon>
        <taxon>Tracheophyta</taxon>
        <taxon>Spermatophyta</taxon>
        <taxon>Magnoliopsida</taxon>
        <taxon>eudicotyledons</taxon>
        <taxon>Gunneridae</taxon>
        <taxon>Pentapetalae</taxon>
        <taxon>rosids</taxon>
        <taxon>malvids</taxon>
        <taxon>Sapindales</taxon>
        <taxon>Sapindaceae</taxon>
        <taxon>Hippocastanoideae</taxon>
        <taxon>Acereae</taxon>
        <taxon>Acer</taxon>
    </lineage>
</organism>
<comment type="caution">
    <text evidence="2">The sequence shown here is derived from an EMBL/GenBank/DDBJ whole genome shotgun (WGS) entry which is preliminary data.</text>
</comment>
<proteinExistence type="predicted"/>